<proteinExistence type="predicted"/>
<protein>
    <submittedName>
        <fullName evidence="1">Uncharacterized protein</fullName>
    </submittedName>
</protein>
<sequence length="117" mass="14022">MKRSSRENQHDIIVAARKFNNLMIFGCWWFVNTDTLVEEITRMRLELLGPTFIPQHSDARVLEQLVYKWDRARAVVKRALVDKYTVLANDGWEPSLTHIQRDVDKLFNRNFWDFVNR</sequence>
<evidence type="ECO:0000313" key="1">
    <source>
        <dbReference type="EMBL" id="WAH42532.1"/>
    </source>
</evidence>
<gene>
    <name evidence="1" type="ORF">NZD89_03315</name>
</gene>
<dbReference type="Proteomes" id="UP001164761">
    <property type="component" value="Chromosome"/>
</dbReference>
<reference evidence="1" key="1">
    <citation type="submission" date="2022-08" db="EMBL/GenBank/DDBJ databases">
        <title>Alicyclobacillus fastidiosus DSM 17978, complete genome.</title>
        <authorList>
            <person name="Wang Q."/>
            <person name="Cai R."/>
            <person name="Wang Z."/>
        </authorList>
    </citation>
    <scope>NUCLEOTIDE SEQUENCE</scope>
    <source>
        <strain evidence="1">DSM 17978</strain>
    </source>
</reference>
<evidence type="ECO:0000313" key="2">
    <source>
        <dbReference type="Proteomes" id="UP001164761"/>
    </source>
</evidence>
<keyword evidence="2" id="KW-1185">Reference proteome</keyword>
<dbReference type="InterPro" id="IPR032466">
    <property type="entry name" value="Metal_Hydrolase"/>
</dbReference>
<organism evidence="1 2">
    <name type="scientific">Alicyclobacillus fastidiosus</name>
    <dbReference type="NCBI Taxonomy" id="392011"/>
    <lineage>
        <taxon>Bacteria</taxon>
        <taxon>Bacillati</taxon>
        <taxon>Bacillota</taxon>
        <taxon>Bacilli</taxon>
        <taxon>Bacillales</taxon>
        <taxon>Alicyclobacillaceae</taxon>
        <taxon>Alicyclobacillus</taxon>
    </lineage>
</organism>
<dbReference type="SUPFAM" id="SSF51556">
    <property type="entry name" value="Metallo-dependent hydrolases"/>
    <property type="match status" value="1"/>
</dbReference>
<dbReference type="Gene3D" id="3.20.20.140">
    <property type="entry name" value="Metal-dependent hydrolases"/>
    <property type="match status" value="1"/>
</dbReference>
<dbReference type="EMBL" id="CP104067">
    <property type="protein sequence ID" value="WAH42532.1"/>
    <property type="molecule type" value="Genomic_DNA"/>
</dbReference>
<name>A0ABY6ZJ75_9BACL</name>
<accession>A0ABY6ZJ75</accession>
<dbReference type="RefSeq" id="WP_268006404.1">
    <property type="nucleotide sequence ID" value="NZ_BSUT01000001.1"/>
</dbReference>